<keyword evidence="3" id="KW-1003">Cell membrane</keyword>
<accession>A0A0N1HT62</accession>
<evidence type="ECO:0000313" key="10">
    <source>
        <dbReference type="Proteomes" id="UP000038010"/>
    </source>
</evidence>
<dbReference type="RefSeq" id="XP_018002048.1">
    <property type="nucleotide sequence ID" value="XM_018145760.1"/>
</dbReference>
<keyword evidence="10" id="KW-1185">Reference proteome</keyword>
<keyword evidence="2" id="KW-0813">Transport</keyword>
<dbReference type="EMBL" id="LFJN01000008">
    <property type="protein sequence ID" value="KPI42085.1"/>
    <property type="molecule type" value="Genomic_DNA"/>
</dbReference>
<comment type="subcellular location">
    <subcellularLocation>
        <location evidence="1">Cell inner membrane</location>
        <topology evidence="1">Multi-pass membrane protein</topology>
    </subcellularLocation>
</comment>
<feature type="transmembrane region" description="Helical" evidence="8">
    <location>
        <begin position="35"/>
        <end position="57"/>
    </location>
</feature>
<dbReference type="OrthoDB" id="10254418at2759"/>
<dbReference type="PANTHER" id="PTHR30574">
    <property type="entry name" value="INNER MEMBRANE PROTEIN YEDE"/>
    <property type="match status" value="1"/>
</dbReference>
<sequence length="317" mass="32274">MASGAIFGGALTLAGVASPTVIVDQFKLTNFHMLVSFMAASACSAICVALSNAYGYVKLGHRKDSSFGWFGMYDGNIVGGTLQGIGMALTGCCPGTVFVQMAAGISTAYWALAGGILGAAVFVKWKETAQIVDARPDTQHTLMQKTGLSTSKVVLAYEMLLLAMIVGAQTMAPQRQYWLNPVIGGLLIGVAQAASVGLSKKTLGVSSAFEEAGKWTWAITSGKTRPGFANITFAGGLIVGAATTMRYAPGTKEAVLLPLHVSVPSAVAGGFAMVFGARSAGGCTSGHGISGMATMAFSSFITVAAMFGAGIGAAAIL</sequence>
<keyword evidence="4" id="KW-0997">Cell inner membrane</keyword>
<evidence type="ECO:0000256" key="2">
    <source>
        <dbReference type="ARBA" id="ARBA00022448"/>
    </source>
</evidence>
<dbReference type="AlphaFoldDB" id="A0A0N1HT62"/>
<dbReference type="STRING" id="1664694.A0A0N1HT62"/>
<feature type="transmembrane region" description="Helical" evidence="8">
    <location>
        <begin position="289"/>
        <end position="316"/>
    </location>
</feature>
<proteinExistence type="predicted"/>
<dbReference type="Pfam" id="PF04143">
    <property type="entry name" value="Sulf_transp"/>
    <property type="match status" value="1"/>
</dbReference>
<evidence type="ECO:0000256" key="8">
    <source>
        <dbReference type="SAM" id="Phobius"/>
    </source>
</evidence>
<feature type="transmembrane region" description="Helical" evidence="8">
    <location>
        <begin position="178"/>
        <end position="198"/>
    </location>
</feature>
<evidence type="ECO:0000256" key="4">
    <source>
        <dbReference type="ARBA" id="ARBA00022519"/>
    </source>
</evidence>
<comment type="caution">
    <text evidence="9">The sequence shown here is derived from an EMBL/GenBank/DDBJ whole genome shotgun (WGS) entry which is preliminary data.</text>
</comment>
<evidence type="ECO:0000256" key="6">
    <source>
        <dbReference type="ARBA" id="ARBA00022989"/>
    </source>
</evidence>
<gene>
    <name evidence="9" type="ORF">AB675_5541</name>
</gene>
<keyword evidence="5 8" id="KW-0812">Transmembrane</keyword>
<feature type="transmembrane region" description="Helical" evidence="8">
    <location>
        <begin position="107"/>
        <end position="125"/>
    </location>
</feature>
<feature type="transmembrane region" description="Helical" evidence="8">
    <location>
        <begin position="77"/>
        <end position="101"/>
    </location>
</feature>
<organism evidence="9 10">
    <name type="scientific">Cyphellophora attinorum</name>
    <dbReference type="NCBI Taxonomy" id="1664694"/>
    <lineage>
        <taxon>Eukaryota</taxon>
        <taxon>Fungi</taxon>
        <taxon>Dikarya</taxon>
        <taxon>Ascomycota</taxon>
        <taxon>Pezizomycotina</taxon>
        <taxon>Eurotiomycetes</taxon>
        <taxon>Chaetothyriomycetidae</taxon>
        <taxon>Chaetothyriales</taxon>
        <taxon>Cyphellophoraceae</taxon>
        <taxon>Cyphellophora</taxon>
    </lineage>
</organism>
<evidence type="ECO:0000256" key="1">
    <source>
        <dbReference type="ARBA" id="ARBA00004429"/>
    </source>
</evidence>
<evidence type="ECO:0000256" key="3">
    <source>
        <dbReference type="ARBA" id="ARBA00022475"/>
    </source>
</evidence>
<evidence type="ECO:0000256" key="7">
    <source>
        <dbReference type="ARBA" id="ARBA00023136"/>
    </source>
</evidence>
<evidence type="ECO:0000313" key="9">
    <source>
        <dbReference type="EMBL" id="KPI42085.1"/>
    </source>
</evidence>
<dbReference type="VEuPathDB" id="FungiDB:AB675_5541"/>
<name>A0A0N1HT62_9EURO</name>
<evidence type="ECO:0000256" key="5">
    <source>
        <dbReference type="ARBA" id="ARBA00022692"/>
    </source>
</evidence>
<feature type="transmembrane region" description="Helical" evidence="8">
    <location>
        <begin position="153"/>
        <end position="172"/>
    </location>
</feature>
<keyword evidence="6 8" id="KW-1133">Transmembrane helix</keyword>
<dbReference type="Proteomes" id="UP000038010">
    <property type="component" value="Unassembled WGS sequence"/>
</dbReference>
<reference evidence="9 10" key="1">
    <citation type="submission" date="2015-06" db="EMBL/GenBank/DDBJ databases">
        <title>Draft genome of the ant-associated black yeast Phialophora attae CBS 131958.</title>
        <authorList>
            <person name="Moreno L.F."/>
            <person name="Stielow B.J."/>
            <person name="de Hoog S."/>
            <person name="Vicente V.A."/>
            <person name="Weiss V.A."/>
            <person name="de Vries M."/>
            <person name="Cruz L.M."/>
            <person name="Souza E.M."/>
        </authorList>
    </citation>
    <scope>NUCLEOTIDE SEQUENCE [LARGE SCALE GENOMIC DNA]</scope>
    <source>
        <strain evidence="9 10">CBS 131958</strain>
    </source>
</reference>
<keyword evidence="7 8" id="KW-0472">Membrane</keyword>
<protein>
    <submittedName>
        <fullName evidence="9">Uncharacterized protein</fullName>
    </submittedName>
</protein>
<dbReference type="InterPro" id="IPR007272">
    <property type="entry name" value="Sulf_transp_TsuA/YedE"/>
</dbReference>
<dbReference type="GO" id="GO:0005886">
    <property type="term" value="C:plasma membrane"/>
    <property type="evidence" value="ECO:0007669"/>
    <property type="project" value="UniProtKB-SubCell"/>
</dbReference>
<feature type="transmembrane region" description="Helical" evidence="8">
    <location>
        <begin position="254"/>
        <end position="277"/>
    </location>
</feature>
<dbReference type="GeneID" id="28737640"/>
<dbReference type="PANTHER" id="PTHR30574:SF1">
    <property type="entry name" value="SULPHUR TRANSPORT DOMAIN-CONTAINING PROTEIN"/>
    <property type="match status" value="1"/>
</dbReference>